<sequence>MTEIQSGTTIIEDTQEHMLESALHQLLTDSDDPFKEDPSNPFTNDSALDFNQEDTDREHSTSETDIERAIESAITNMNNTDIIDASLLNDKQLSLDTILGENTHTTDMDMHLTDLLGTNNTKKRSIDGVTEEKDHSELQKQKKTKTEKNIKDIRIYKTTDEPFLSPASLSPSSTLSSENNETQIKLESLPITSYNKKKQKKIIGKGKTLTSETLKADTPIPDKYTNEFTMTQVTDIKKRIVSTHKLILNFNFLKDGYARTCVELKKAMMCLKDSEIHRAHLLTENEQLKKELAALKSTVKEEDDS</sequence>
<reference evidence="3 4" key="1">
    <citation type="submission" date="2017-04" db="EMBL/GenBank/DDBJ databases">
        <authorList>
            <person name="Afonso C.L."/>
            <person name="Miller P.J."/>
            <person name="Scott M.A."/>
            <person name="Spackman E."/>
            <person name="Goraichik I."/>
            <person name="Dimitrov K.M."/>
            <person name="Suarez D.L."/>
            <person name="Swayne D.E."/>
        </authorList>
    </citation>
    <scope>NUCLEOTIDE SEQUENCE [LARGE SCALE GENOMIC DNA]</scope>
</reference>
<protein>
    <submittedName>
        <fullName evidence="3">Similar to Saccharomyces cerevisiae YDR184C ATC1 Nuclear protein, possibly involved in regulation of cation stress responses and/or in the establishment of bipolar budding pattern</fullName>
    </submittedName>
</protein>
<dbReference type="Proteomes" id="UP000196158">
    <property type="component" value="Unassembled WGS sequence"/>
</dbReference>
<name>A0A1X7R313_9SACH</name>
<keyword evidence="4" id="KW-1185">Reference proteome</keyword>
<accession>A0A1X7R313</accession>
<proteinExistence type="predicted"/>
<feature type="region of interest" description="Disordered" evidence="2">
    <location>
        <begin position="120"/>
        <end position="146"/>
    </location>
</feature>
<dbReference type="STRING" id="1789683.A0A1X7R313"/>
<keyword evidence="1" id="KW-0175">Coiled coil</keyword>
<organism evidence="3 4">
    <name type="scientific">Maudiozyma saulgeensis</name>
    <dbReference type="NCBI Taxonomy" id="1789683"/>
    <lineage>
        <taxon>Eukaryota</taxon>
        <taxon>Fungi</taxon>
        <taxon>Dikarya</taxon>
        <taxon>Ascomycota</taxon>
        <taxon>Saccharomycotina</taxon>
        <taxon>Saccharomycetes</taxon>
        <taxon>Saccharomycetales</taxon>
        <taxon>Saccharomycetaceae</taxon>
        <taxon>Maudiozyma</taxon>
    </lineage>
</organism>
<feature type="compositionally biased region" description="Basic and acidic residues" evidence="2">
    <location>
        <begin position="124"/>
        <end position="146"/>
    </location>
</feature>
<evidence type="ECO:0000313" key="4">
    <source>
        <dbReference type="Proteomes" id="UP000196158"/>
    </source>
</evidence>
<gene>
    <name evidence="3" type="ORF">KASA_0O04488G</name>
</gene>
<evidence type="ECO:0000256" key="2">
    <source>
        <dbReference type="SAM" id="MobiDB-lite"/>
    </source>
</evidence>
<evidence type="ECO:0000256" key="1">
    <source>
        <dbReference type="SAM" id="Coils"/>
    </source>
</evidence>
<feature type="coiled-coil region" evidence="1">
    <location>
        <begin position="271"/>
        <end position="305"/>
    </location>
</feature>
<dbReference type="AlphaFoldDB" id="A0A1X7R313"/>
<feature type="compositionally biased region" description="Basic and acidic residues" evidence="2">
    <location>
        <begin position="54"/>
        <end position="64"/>
    </location>
</feature>
<dbReference type="EMBL" id="FXLY01000004">
    <property type="protein sequence ID" value="SMN19850.1"/>
    <property type="molecule type" value="Genomic_DNA"/>
</dbReference>
<feature type="region of interest" description="Disordered" evidence="2">
    <location>
        <begin position="29"/>
        <end position="64"/>
    </location>
</feature>
<evidence type="ECO:0000313" key="3">
    <source>
        <dbReference type="EMBL" id="SMN19850.1"/>
    </source>
</evidence>
<dbReference type="OrthoDB" id="4070577at2759"/>